<feature type="compositionally biased region" description="Basic and acidic residues" evidence="1">
    <location>
        <begin position="81"/>
        <end position="101"/>
    </location>
</feature>
<reference evidence="2 3" key="1">
    <citation type="submission" date="2023-09" db="EMBL/GenBank/DDBJ databases">
        <title>Nesidiocoris tenuis whole genome shotgun sequence.</title>
        <authorList>
            <person name="Shibata T."/>
            <person name="Shimoda M."/>
            <person name="Kobayashi T."/>
            <person name="Uehara T."/>
        </authorList>
    </citation>
    <scope>NUCLEOTIDE SEQUENCE [LARGE SCALE GENOMIC DNA]</scope>
    <source>
        <strain evidence="2 3">Japan</strain>
    </source>
</reference>
<organism evidence="2 3">
    <name type="scientific">Nesidiocoris tenuis</name>
    <dbReference type="NCBI Taxonomy" id="355587"/>
    <lineage>
        <taxon>Eukaryota</taxon>
        <taxon>Metazoa</taxon>
        <taxon>Ecdysozoa</taxon>
        <taxon>Arthropoda</taxon>
        <taxon>Hexapoda</taxon>
        <taxon>Insecta</taxon>
        <taxon>Pterygota</taxon>
        <taxon>Neoptera</taxon>
        <taxon>Paraneoptera</taxon>
        <taxon>Hemiptera</taxon>
        <taxon>Heteroptera</taxon>
        <taxon>Panheteroptera</taxon>
        <taxon>Cimicomorpha</taxon>
        <taxon>Miridae</taxon>
        <taxon>Dicyphina</taxon>
        <taxon>Nesidiocoris</taxon>
    </lineage>
</organism>
<evidence type="ECO:0000256" key="1">
    <source>
        <dbReference type="SAM" id="MobiDB-lite"/>
    </source>
</evidence>
<proteinExistence type="predicted"/>
<name>A0ABN7BAX4_9HEMI</name>
<feature type="compositionally biased region" description="Acidic residues" evidence="1">
    <location>
        <begin position="102"/>
        <end position="119"/>
    </location>
</feature>
<feature type="region of interest" description="Disordered" evidence="1">
    <location>
        <begin position="62"/>
        <end position="134"/>
    </location>
</feature>
<protein>
    <submittedName>
        <fullName evidence="2">Uncharacterized protein</fullName>
    </submittedName>
</protein>
<feature type="compositionally biased region" description="Polar residues" evidence="1">
    <location>
        <begin position="121"/>
        <end position="134"/>
    </location>
</feature>
<evidence type="ECO:0000313" key="3">
    <source>
        <dbReference type="Proteomes" id="UP001307889"/>
    </source>
</evidence>
<evidence type="ECO:0000313" key="2">
    <source>
        <dbReference type="EMBL" id="BET01547.1"/>
    </source>
</evidence>
<sequence>MSEPCAVSLCMTVFRMNGKFMLVCIWEEFTFEFLIKHLQDDRPESPPVDPICSMASVKKEEVDVDEQATSDDAMKNAPTIRLEHPMKDIKLEPEDQPIKGESDEEEDVEQEDAEQEYGEQDLSQTATEDTPTGWSDVSAILQSSFGKVWTQIAVTASFVKTCAYWLCLV</sequence>
<dbReference type="EMBL" id="AP028921">
    <property type="protein sequence ID" value="BET01547.1"/>
    <property type="molecule type" value="Genomic_DNA"/>
</dbReference>
<accession>A0ABN7BAX4</accession>
<gene>
    <name evidence="2" type="ORF">NTJ_14364</name>
</gene>
<dbReference type="Proteomes" id="UP001307889">
    <property type="component" value="Chromosome 13"/>
</dbReference>
<keyword evidence="3" id="KW-1185">Reference proteome</keyword>